<gene>
    <name evidence="1" type="ORF">LMG27177_06057</name>
</gene>
<keyword evidence="2" id="KW-1185">Reference proteome</keyword>
<sequence length="161" mass="17383">MQIANHRETHQHARLRIPDVDLGSSHAGLGFRAPEIARAVGSRKLLSMLGLAGQKTRPAEGLTIILQHAMQDARVAVGEFHPVWITADGCTPGAPGEGCLLGRGFYDGANTVRVVITPHAREAVLGLMPGHGHHRELMGRCCAFTSATKRARIWKCTLARN</sequence>
<evidence type="ECO:0000313" key="2">
    <source>
        <dbReference type="Proteomes" id="UP000494252"/>
    </source>
</evidence>
<dbReference type="Proteomes" id="UP000494252">
    <property type="component" value="Unassembled WGS sequence"/>
</dbReference>
<evidence type="ECO:0000313" key="1">
    <source>
        <dbReference type="EMBL" id="CAB3806336.1"/>
    </source>
</evidence>
<dbReference type="AlphaFoldDB" id="A0A6J5GSV7"/>
<dbReference type="Pfam" id="PF06996">
    <property type="entry name" value="T6SS_TssG"/>
    <property type="match status" value="1"/>
</dbReference>
<proteinExistence type="predicted"/>
<organism evidence="1 2">
    <name type="scientific">Paraburkholderia fynbosensis</name>
    <dbReference type="NCBI Taxonomy" id="1200993"/>
    <lineage>
        <taxon>Bacteria</taxon>
        <taxon>Pseudomonadati</taxon>
        <taxon>Pseudomonadota</taxon>
        <taxon>Betaproteobacteria</taxon>
        <taxon>Burkholderiales</taxon>
        <taxon>Burkholderiaceae</taxon>
        <taxon>Paraburkholderia</taxon>
    </lineage>
</organism>
<dbReference type="InterPro" id="IPR010732">
    <property type="entry name" value="T6SS_TssG-like"/>
</dbReference>
<protein>
    <submittedName>
        <fullName evidence="1">Uncharacterized protein</fullName>
    </submittedName>
</protein>
<accession>A0A6J5GSV7</accession>
<name>A0A6J5GSV7_9BURK</name>
<reference evidence="1 2" key="1">
    <citation type="submission" date="2020-04" db="EMBL/GenBank/DDBJ databases">
        <authorList>
            <person name="De Canck E."/>
        </authorList>
    </citation>
    <scope>NUCLEOTIDE SEQUENCE [LARGE SCALE GENOMIC DNA]</scope>
    <source>
        <strain evidence="1 2">LMG 27177</strain>
    </source>
</reference>
<dbReference type="EMBL" id="CADIKI010000023">
    <property type="protein sequence ID" value="CAB3806336.1"/>
    <property type="molecule type" value="Genomic_DNA"/>
</dbReference>